<evidence type="ECO:0000313" key="2">
    <source>
        <dbReference type="Proteomes" id="UP000669179"/>
    </source>
</evidence>
<organism evidence="1 2">
    <name type="scientific">Actinomadura barringtoniae</name>
    <dbReference type="NCBI Taxonomy" id="1427535"/>
    <lineage>
        <taxon>Bacteria</taxon>
        <taxon>Bacillati</taxon>
        <taxon>Actinomycetota</taxon>
        <taxon>Actinomycetes</taxon>
        <taxon>Streptosporangiales</taxon>
        <taxon>Thermomonosporaceae</taxon>
        <taxon>Actinomadura</taxon>
    </lineage>
</organism>
<dbReference type="EMBL" id="JAGEOJ010000023">
    <property type="protein sequence ID" value="MBO2453883.1"/>
    <property type="molecule type" value="Genomic_DNA"/>
</dbReference>
<dbReference type="InterPro" id="IPR050275">
    <property type="entry name" value="PGM_Phosphatase"/>
</dbReference>
<dbReference type="SUPFAM" id="SSF53254">
    <property type="entry name" value="Phosphoglycerate mutase-like"/>
    <property type="match status" value="1"/>
</dbReference>
<keyword evidence="2" id="KW-1185">Reference proteome</keyword>
<accession>A0A939PKQ0</accession>
<dbReference type="RefSeq" id="WP_208261917.1">
    <property type="nucleotide sequence ID" value="NZ_JAGEOJ010000023.1"/>
</dbReference>
<protein>
    <submittedName>
        <fullName evidence="1">Histidine phosphatase family protein</fullName>
    </submittedName>
</protein>
<proteinExistence type="predicted"/>
<dbReference type="SMART" id="SM00855">
    <property type="entry name" value="PGAM"/>
    <property type="match status" value="1"/>
</dbReference>
<gene>
    <name evidence="1" type="ORF">J4573_42805</name>
</gene>
<dbReference type="PANTHER" id="PTHR48100:SF1">
    <property type="entry name" value="HISTIDINE PHOSPHATASE FAMILY PROTEIN-RELATED"/>
    <property type="match status" value="1"/>
</dbReference>
<dbReference type="Pfam" id="PF00300">
    <property type="entry name" value="His_Phos_1"/>
    <property type="match status" value="1"/>
</dbReference>
<dbReference type="CDD" id="cd07067">
    <property type="entry name" value="HP_PGM_like"/>
    <property type="match status" value="1"/>
</dbReference>
<comment type="caution">
    <text evidence="1">The sequence shown here is derived from an EMBL/GenBank/DDBJ whole genome shotgun (WGS) entry which is preliminary data.</text>
</comment>
<dbReference type="GO" id="GO:0016791">
    <property type="term" value="F:phosphatase activity"/>
    <property type="evidence" value="ECO:0007669"/>
    <property type="project" value="TreeGrafter"/>
</dbReference>
<name>A0A939PKQ0_9ACTN</name>
<dbReference type="InterPro" id="IPR029033">
    <property type="entry name" value="His_PPase_superfam"/>
</dbReference>
<reference evidence="1" key="1">
    <citation type="submission" date="2021-03" db="EMBL/GenBank/DDBJ databases">
        <authorList>
            <person name="Kanchanasin P."/>
            <person name="Saeng-In P."/>
            <person name="Phongsopitanun W."/>
            <person name="Yuki M."/>
            <person name="Kudo T."/>
            <person name="Ohkuma M."/>
            <person name="Tanasupawat S."/>
        </authorList>
    </citation>
    <scope>NUCLEOTIDE SEQUENCE</scope>
    <source>
        <strain evidence="1">GKU 128</strain>
    </source>
</reference>
<dbReference type="Gene3D" id="3.40.50.1240">
    <property type="entry name" value="Phosphoglycerate mutase-like"/>
    <property type="match status" value="1"/>
</dbReference>
<dbReference type="PANTHER" id="PTHR48100">
    <property type="entry name" value="BROAD-SPECIFICITY PHOSPHATASE YOR283W-RELATED"/>
    <property type="match status" value="1"/>
</dbReference>
<dbReference type="GO" id="GO:0005737">
    <property type="term" value="C:cytoplasm"/>
    <property type="evidence" value="ECO:0007669"/>
    <property type="project" value="TreeGrafter"/>
</dbReference>
<sequence length="196" mass="21036">MSRVVRMWCLRHAESVNVTSAVAGAVPSAPLTSRGHHQAKEAAELLAAEPISHVYTSTALRSRQTADALTAPATSMSELDEVGIGRHEGTTDPAIRRRTAAVLRAWVVDQDLSQQVGDGETGRQVLARMTKAFDHIIAAHTGGTVALVGHVASLTTALAHLCALGAHVWGTPLPHARPFLVEWNGQEWRCPDWPHS</sequence>
<dbReference type="InterPro" id="IPR013078">
    <property type="entry name" value="His_Pase_superF_clade-1"/>
</dbReference>
<dbReference type="AlphaFoldDB" id="A0A939PKQ0"/>
<evidence type="ECO:0000313" key="1">
    <source>
        <dbReference type="EMBL" id="MBO2453883.1"/>
    </source>
</evidence>
<dbReference type="Proteomes" id="UP000669179">
    <property type="component" value="Unassembled WGS sequence"/>
</dbReference>